<reference evidence="17 18" key="1">
    <citation type="submission" date="2018-07" db="EMBL/GenBank/DDBJ databases">
        <title>High-quality-draft genome sequence of Gaiella occulta.</title>
        <authorList>
            <person name="Severino R."/>
            <person name="Froufe H.J.C."/>
            <person name="Rainey F.A."/>
            <person name="Barroso C."/>
            <person name="Albuquerque L."/>
            <person name="Lobo-Da-Cunha A."/>
            <person name="Da Costa M.S."/>
            <person name="Egas C."/>
        </authorList>
    </citation>
    <scope>NUCLEOTIDE SEQUENCE [LARGE SCALE GENOMIC DNA]</scope>
    <source>
        <strain evidence="17 18">F2-233</strain>
    </source>
</reference>
<dbReference type="EMBL" id="QQZY01000005">
    <property type="protein sequence ID" value="RDI74070.1"/>
    <property type="molecule type" value="Genomic_DNA"/>
</dbReference>
<feature type="domain" description="Beta-ketoacyl-[acyl-carrier-protein] synthase III C-terminal" evidence="15">
    <location>
        <begin position="236"/>
        <end position="325"/>
    </location>
</feature>
<keyword evidence="9 14" id="KW-0012">Acyltransferase</keyword>
<comment type="catalytic activity">
    <reaction evidence="12">
        <text>2-methylpropanoyl-CoA + malonyl-[ACP] + H(+) = 4-methyl-3-oxopentanoyl-[ACP] + CO2 + CoA</text>
        <dbReference type="Rhea" id="RHEA:42268"/>
        <dbReference type="Rhea" id="RHEA-COMP:9623"/>
        <dbReference type="Rhea" id="RHEA-COMP:9940"/>
        <dbReference type="ChEBI" id="CHEBI:15378"/>
        <dbReference type="ChEBI" id="CHEBI:16526"/>
        <dbReference type="ChEBI" id="CHEBI:57287"/>
        <dbReference type="ChEBI" id="CHEBI:57338"/>
        <dbReference type="ChEBI" id="CHEBI:78449"/>
        <dbReference type="ChEBI" id="CHEBI:78820"/>
        <dbReference type="EC" id="2.3.1.300"/>
    </reaction>
    <physiologicalReaction direction="left-to-right" evidence="12">
        <dbReference type="Rhea" id="RHEA:42269"/>
    </physiologicalReaction>
</comment>
<comment type="caution">
    <text evidence="17">The sequence shown here is derived from an EMBL/GenBank/DDBJ whole genome shotgun (WGS) entry which is preliminary data.</text>
</comment>
<comment type="similarity">
    <text evidence="2 14">Belongs to the thiolase-like superfamily. FabH family.</text>
</comment>
<evidence type="ECO:0000256" key="5">
    <source>
        <dbReference type="ARBA" id="ARBA00022832"/>
    </source>
</evidence>
<reference evidence="18" key="2">
    <citation type="journal article" date="2019" name="MicrobiologyOpen">
        <title>High-quality draft genome sequence of Gaiella occulta isolated from a 150 meter deep mineral water borehole and comparison with the genome sequences of other deep-branching lineages of the phylum Actinobacteria.</title>
        <authorList>
            <person name="Severino R."/>
            <person name="Froufe H.J.C."/>
            <person name="Barroso C."/>
            <person name="Albuquerque L."/>
            <person name="Lobo-da-Cunha A."/>
            <person name="da Costa M.S."/>
            <person name="Egas C."/>
        </authorList>
    </citation>
    <scope>NUCLEOTIDE SEQUENCE [LARGE SCALE GENOMIC DNA]</scope>
    <source>
        <strain evidence="18">F2-233</strain>
    </source>
</reference>
<dbReference type="GO" id="GO:0005737">
    <property type="term" value="C:cytoplasm"/>
    <property type="evidence" value="ECO:0007669"/>
    <property type="project" value="UniProtKB-SubCell"/>
</dbReference>
<dbReference type="InterPro" id="IPR013747">
    <property type="entry name" value="ACP_syn_III_C"/>
</dbReference>
<dbReference type="OrthoDB" id="9815506at2"/>
<name>A0A7M2YWG1_9ACTN</name>
<evidence type="ECO:0000256" key="12">
    <source>
        <dbReference type="ARBA" id="ARBA00052467"/>
    </source>
</evidence>
<dbReference type="SUPFAM" id="SSF53901">
    <property type="entry name" value="Thiolase-like"/>
    <property type="match status" value="1"/>
</dbReference>
<dbReference type="InterPro" id="IPR013751">
    <property type="entry name" value="ACP_syn_III_N"/>
</dbReference>
<dbReference type="InterPro" id="IPR016039">
    <property type="entry name" value="Thiolase-like"/>
</dbReference>
<comment type="catalytic activity">
    <reaction evidence="10">
        <text>malonyl-[ACP] + acetyl-CoA + H(+) = 3-oxobutanoyl-[ACP] + CO2 + CoA</text>
        <dbReference type="Rhea" id="RHEA:12080"/>
        <dbReference type="Rhea" id="RHEA-COMP:9623"/>
        <dbReference type="Rhea" id="RHEA-COMP:9625"/>
        <dbReference type="ChEBI" id="CHEBI:15378"/>
        <dbReference type="ChEBI" id="CHEBI:16526"/>
        <dbReference type="ChEBI" id="CHEBI:57287"/>
        <dbReference type="ChEBI" id="CHEBI:57288"/>
        <dbReference type="ChEBI" id="CHEBI:78449"/>
        <dbReference type="ChEBI" id="CHEBI:78450"/>
        <dbReference type="EC" id="2.3.1.180"/>
    </reaction>
    <physiologicalReaction direction="left-to-right" evidence="10">
        <dbReference type="Rhea" id="RHEA:12081"/>
    </physiologicalReaction>
</comment>
<gene>
    <name evidence="14" type="primary">fabH</name>
    <name evidence="17" type="ORF">Gocc_2167</name>
</gene>
<comment type="subunit">
    <text evidence="14">Homodimer.</text>
</comment>
<keyword evidence="5 14" id="KW-0276">Fatty acid metabolism</keyword>
<evidence type="ECO:0000256" key="9">
    <source>
        <dbReference type="ARBA" id="ARBA00023315"/>
    </source>
</evidence>
<comment type="domain">
    <text evidence="14">The last Arg residue of the ACP-binding site is essential for the weak association between ACP/AcpP and FabH.</text>
</comment>
<evidence type="ECO:0000259" key="16">
    <source>
        <dbReference type="Pfam" id="PF08545"/>
    </source>
</evidence>
<comment type="pathway">
    <text evidence="1 14">Lipid metabolism; fatty acid biosynthesis.</text>
</comment>
<dbReference type="Pfam" id="PF08545">
    <property type="entry name" value="ACP_syn_III"/>
    <property type="match status" value="1"/>
</dbReference>
<evidence type="ECO:0000313" key="18">
    <source>
        <dbReference type="Proteomes" id="UP000254134"/>
    </source>
</evidence>
<keyword evidence="18" id="KW-1185">Reference proteome</keyword>
<dbReference type="PANTHER" id="PTHR43091">
    <property type="entry name" value="3-OXOACYL-[ACYL-CARRIER-PROTEIN] SYNTHASE"/>
    <property type="match status" value="1"/>
</dbReference>
<keyword evidence="4 14" id="KW-0808">Transferase</keyword>
<feature type="domain" description="Beta-ketoacyl-[acyl-carrier-protein] synthase III N-terminal" evidence="16">
    <location>
        <begin position="113"/>
        <end position="190"/>
    </location>
</feature>
<evidence type="ECO:0000256" key="2">
    <source>
        <dbReference type="ARBA" id="ARBA00008642"/>
    </source>
</evidence>
<comment type="catalytic activity">
    <reaction evidence="13">
        <text>3-methylbutanoyl-CoA + malonyl-[ACP] + H(+) = 5-methyl-3-oxohexanoyl-[ACP] + CO2 + CoA</text>
        <dbReference type="Rhea" id="RHEA:42272"/>
        <dbReference type="Rhea" id="RHEA-COMP:9623"/>
        <dbReference type="Rhea" id="RHEA-COMP:9941"/>
        <dbReference type="ChEBI" id="CHEBI:15378"/>
        <dbReference type="ChEBI" id="CHEBI:16526"/>
        <dbReference type="ChEBI" id="CHEBI:57287"/>
        <dbReference type="ChEBI" id="CHEBI:57345"/>
        <dbReference type="ChEBI" id="CHEBI:78449"/>
        <dbReference type="ChEBI" id="CHEBI:78822"/>
        <dbReference type="EC" id="2.3.1.300"/>
    </reaction>
    <physiologicalReaction direction="left-to-right" evidence="13">
        <dbReference type="Rhea" id="RHEA:42273"/>
    </physiologicalReaction>
</comment>
<feature type="active site" evidence="14">
    <location>
        <position position="282"/>
    </location>
</feature>
<keyword evidence="6 14" id="KW-0443">Lipid metabolism</keyword>
<evidence type="ECO:0000256" key="11">
    <source>
        <dbReference type="ARBA" id="ARBA00052407"/>
    </source>
</evidence>
<keyword evidence="3 14" id="KW-0444">Lipid biosynthesis</keyword>
<dbReference type="FunFam" id="3.40.47.10:FF:000004">
    <property type="entry name" value="3-oxoacyl-[acyl-carrier-protein] synthase 3"/>
    <property type="match status" value="1"/>
</dbReference>
<evidence type="ECO:0000256" key="7">
    <source>
        <dbReference type="ARBA" id="ARBA00023160"/>
    </source>
</evidence>
<evidence type="ECO:0000256" key="6">
    <source>
        <dbReference type="ARBA" id="ARBA00023098"/>
    </source>
</evidence>
<dbReference type="GO" id="GO:0033818">
    <property type="term" value="F:beta-ketoacyl-acyl-carrier-protein synthase III activity"/>
    <property type="evidence" value="ECO:0007669"/>
    <property type="project" value="UniProtKB-UniRule"/>
</dbReference>
<comment type="catalytic activity">
    <reaction evidence="11">
        <text>(2S)-2-methylbutanoyl-CoA + malonyl-[ACP] + H(+) = (4S)-4-methyl-3-oxohexanoyl-[ACP] + CO2 + CoA</text>
        <dbReference type="Rhea" id="RHEA:42276"/>
        <dbReference type="Rhea" id="RHEA-COMP:9623"/>
        <dbReference type="Rhea" id="RHEA-COMP:17148"/>
        <dbReference type="ChEBI" id="CHEBI:15378"/>
        <dbReference type="ChEBI" id="CHEBI:16526"/>
        <dbReference type="ChEBI" id="CHEBI:57287"/>
        <dbReference type="ChEBI" id="CHEBI:78449"/>
        <dbReference type="ChEBI" id="CHEBI:88166"/>
        <dbReference type="ChEBI" id="CHEBI:167462"/>
        <dbReference type="EC" id="2.3.1.300"/>
    </reaction>
    <physiologicalReaction direction="left-to-right" evidence="11">
        <dbReference type="Rhea" id="RHEA:42277"/>
    </physiologicalReaction>
</comment>
<dbReference type="NCBIfam" id="TIGR00747">
    <property type="entry name" value="fabH"/>
    <property type="match status" value="1"/>
</dbReference>
<dbReference type="CDD" id="cd00830">
    <property type="entry name" value="KAS_III"/>
    <property type="match status" value="1"/>
</dbReference>
<dbReference type="AlphaFoldDB" id="A0A7M2YWG1"/>
<protein>
    <recommendedName>
        <fullName evidence="14">Beta-ketoacyl-[acyl-carrier-protein] synthase III</fullName>
        <shortName evidence="14">Beta-ketoacyl-ACP synthase III</shortName>
        <shortName evidence="14">KAS III</shortName>
        <ecNumber evidence="14">2.3.1.180</ecNumber>
    </recommendedName>
    <alternativeName>
        <fullName evidence="14">3-oxoacyl-[acyl-carrier-protein] synthase 3</fullName>
    </alternativeName>
    <alternativeName>
        <fullName evidence="14">3-oxoacyl-[acyl-carrier-protein] synthase III</fullName>
    </alternativeName>
</protein>
<dbReference type="Gene3D" id="3.40.47.10">
    <property type="match status" value="1"/>
</dbReference>
<evidence type="ECO:0000256" key="14">
    <source>
        <dbReference type="HAMAP-Rule" id="MF_01815"/>
    </source>
</evidence>
<organism evidence="17 18">
    <name type="scientific">Gaiella occulta</name>
    <dbReference type="NCBI Taxonomy" id="1002870"/>
    <lineage>
        <taxon>Bacteria</taxon>
        <taxon>Bacillati</taxon>
        <taxon>Actinomycetota</taxon>
        <taxon>Thermoleophilia</taxon>
        <taxon>Gaiellales</taxon>
        <taxon>Gaiellaceae</taxon>
        <taxon>Gaiella</taxon>
    </lineage>
</organism>
<dbReference type="HAMAP" id="MF_01815">
    <property type="entry name" value="FabH"/>
    <property type="match status" value="1"/>
</dbReference>
<dbReference type="InterPro" id="IPR004655">
    <property type="entry name" value="FabH"/>
</dbReference>
<evidence type="ECO:0000256" key="10">
    <source>
        <dbReference type="ARBA" id="ARBA00051096"/>
    </source>
</evidence>
<feature type="active site" evidence="14">
    <location>
        <position position="119"/>
    </location>
</feature>
<dbReference type="RefSeq" id="WP_114796592.1">
    <property type="nucleotide sequence ID" value="NZ_QQZY01000005.1"/>
</dbReference>
<evidence type="ECO:0000259" key="15">
    <source>
        <dbReference type="Pfam" id="PF08541"/>
    </source>
</evidence>
<dbReference type="GO" id="GO:0006633">
    <property type="term" value="P:fatty acid biosynthetic process"/>
    <property type="evidence" value="ECO:0007669"/>
    <property type="project" value="UniProtKB-UniRule"/>
</dbReference>
<dbReference type="PANTHER" id="PTHR43091:SF1">
    <property type="entry name" value="BETA-KETOACYL-[ACYL-CARRIER-PROTEIN] SYNTHASE III, CHLOROPLASTIC"/>
    <property type="match status" value="1"/>
</dbReference>
<dbReference type="UniPathway" id="UPA00094"/>
<keyword evidence="8 14" id="KW-0511">Multifunctional enzyme</keyword>
<dbReference type="GO" id="GO:0004315">
    <property type="term" value="F:3-oxoacyl-[acyl-carrier-protein] synthase activity"/>
    <property type="evidence" value="ECO:0007669"/>
    <property type="project" value="InterPro"/>
</dbReference>
<sequence>MIGSAKGSRIGITGLGTHVPERVMSNDDLTAFVDTSDEWIRERTGIRERRIAAPEEALTDIALPAARAALADAGVDARDIDLLICATVTPDMMFPTSSALMAHALGMPNAAAYDLLAGCTGFMYAVAQAYAMLASGLSRRALVVGGDVLSKILDWGDRSTLVLFGDGAGAVVMEPVERGGFLGFELGADGGGGVHLSYPGSGSRAFENPQSILKMNGREVFRFATRVMVSSAQAVLAQCDRTIADVDVYVPHQANKRIIDHAAGKLGVPTEKTVVNVDRYGNTSSGSIPLALADARADGRLRDGALVLMTGMGAGLTWGSALIEWTDASASGRSA</sequence>
<evidence type="ECO:0000256" key="13">
    <source>
        <dbReference type="ARBA" id="ARBA00052985"/>
    </source>
</evidence>
<accession>A0A7M2YWG1</accession>
<dbReference type="EC" id="2.3.1.180" evidence="14"/>
<comment type="subcellular location">
    <subcellularLocation>
        <location evidence="14">Cytoplasm</location>
    </subcellularLocation>
</comment>
<evidence type="ECO:0000256" key="4">
    <source>
        <dbReference type="ARBA" id="ARBA00022679"/>
    </source>
</evidence>
<proteinExistence type="inferred from homology"/>
<dbReference type="Proteomes" id="UP000254134">
    <property type="component" value="Unassembled WGS sequence"/>
</dbReference>
<keyword evidence="14" id="KW-0963">Cytoplasm</keyword>
<feature type="region of interest" description="ACP-binding" evidence="14">
    <location>
        <begin position="253"/>
        <end position="257"/>
    </location>
</feature>
<feature type="active site" evidence="14">
    <location>
        <position position="252"/>
    </location>
</feature>
<evidence type="ECO:0000313" key="17">
    <source>
        <dbReference type="EMBL" id="RDI74070.1"/>
    </source>
</evidence>
<evidence type="ECO:0000256" key="8">
    <source>
        <dbReference type="ARBA" id="ARBA00023268"/>
    </source>
</evidence>
<comment type="function">
    <text evidence="14">Catalyzes the condensation reaction of fatty acid synthesis by the addition to an acyl acceptor of two carbons from malonyl-ACP. Catalyzes the first condensation reaction which initiates fatty acid synthesis and may therefore play a role in governing the total rate of fatty acid production. Possesses both acetoacetyl-ACP synthase and acetyl transacylase activities. Its substrate specificity determines the biosynthesis of branched-chain and/or straight-chain of fatty acids.</text>
</comment>
<evidence type="ECO:0000256" key="1">
    <source>
        <dbReference type="ARBA" id="ARBA00005194"/>
    </source>
</evidence>
<evidence type="ECO:0000256" key="3">
    <source>
        <dbReference type="ARBA" id="ARBA00022516"/>
    </source>
</evidence>
<keyword evidence="7 14" id="KW-0275">Fatty acid biosynthesis</keyword>
<dbReference type="Pfam" id="PF08541">
    <property type="entry name" value="ACP_syn_III_C"/>
    <property type="match status" value="1"/>
</dbReference>
<dbReference type="NCBIfam" id="NF006829">
    <property type="entry name" value="PRK09352.1"/>
    <property type="match status" value="1"/>
</dbReference>